<dbReference type="RefSeq" id="WP_017119259.1">
    <property type="nucleotide sequence ID" value="NZ_AKBN02000017.1"/>
</dbReference>
<name>A0A836P5N9_XANVA</name>
<dbReference type="AlphaFoldDB" id="A0A836P5N9"/>
<proteinExistence type="predicted"/>
<accession>A0A836P5N9</accession>
<reference evidence="1" key="1">
    <citation type="submission" date="2012-05" db="EMBL/GenBank/DDBJ databases">
        <authorList>
            <person name="Studholme D.J."/>
            <person name="Wasukira A."/>
            <person name="Grant M."/>
        </authorList>
    </citation>
    <scope>NUCLEOTIDE SEQUENCE [LARGE SCALE GENOMIC DNA]</scope>
    <source>
        <strain evidence="1">NCPPB 890</strain>
    </source>
</reference>
<protein>
    <submittedName>
        <fullName evidence="1">Uncharacterized protein</fullName>
    </submittedName>
</protein>
<gene>
    <name evidence="1" type="ORF">A11K_0104105</name>
</gene>
<evidence type="ECO:0000313" key="1">
    <source>
        <dbReference type="EMBL" id="KFA03350.1"/>
    </source>
</evidence>
<organism evidence="1">
    <name type="scientific">Xanthomonas vasicola pv. vasculorum NCPPB 890</name>
    <dbReference type="NCBI Taxonomy" id="1184265"/>
    <lineage>
        <taxon>Bacteria</taxon>
        <taxon>Pseudomonadati</taxon>
        <taxon>Pseudomonadota</taxon>
        <taxon>Gammaproteobacteria</taxon>
        <taxon>Lysobacterales</taxon>
        <taxon>Lysobacteraceae</taxon>
        <taxon>Xanthomonas</taxon>
    </lineage>
</organism>
<dbReference type="EMBL" id="AKBN01000200">
    <property type="protein sequence ID" value="KFA03350.1"/>
    <property type="molecule type" value="Genomic_DNA"/>
</dbReference>
<comment type="caution">
    <text evidence="1">The sequence shown here is derived from an EMBL/GenBank/DDBJ whole genome shotgun (WGS) entry which is preliminary data.</text>
</comment>
<sequence length="96" mass="11272">MTTADHPDRWRETIAPGTAALWMQRNSWGAFLGSVYARVERVTAKRVTIRVFNDLSRQWERKSVRAANLHPAHERHVLELEKLESAHPYRKAPERR</sequence>